<dbReference type="RefSeq" id="WP_169503050.1">
    <property type="nucleotide sequence ID" value="NZ_JABBPN010000001.1"/>
</dbReference>
<dbReference type="InterPro" id="IPR042213">
    <property type="entry name" value="NBD_C_sf"/>
</dbReference>
<keyword evidence="2" id="KW-0808">Transferase</keyword>
<dbReference type="InterPro" id="IPR037051">
    <property type="entry name" value="4-carb_acid_sugar_kinase_N_sf"/>
</dbReference>
<protein>
    <submittedName>
        <fullName evidence="9">Hydroxyacid dehydrogenase</fullName>
    </submittedName>
</protein>
<dbReference type="Pfam" id="PF17042">
    <property type="entry name" value="NBD_C"/>
    <property type="match status" value="1"/>
</dbReference>
<keyword evidence="4" id="KW-0418">Kinase</keyword>
<evidence type="ECO:0000256" key="3">
    <source>
        <dbReference type="ARBA" id="ARBA00022741"/>
    </source>
</evidence>
<organism evidence="9 10">
    <name type="scientific">Paenibacillus lemnae</name>
    <dbReference type="NCBI Taxonomy" id="1330551"/>
    <lineage>
        <taxon>Bacteria</taxon>
        <taxon>Bacillati</taxon>
        <taxon>Bacillota</taxon>
        <taxon>Bacilli</taxon>
        <taxon>Bacillales</taxon>
        <taxon>Paenibacillaceae</taxon>
        <taxon>Paenibacillus</taxon>
    </lineage>
</organism>
<dbReference type="AlphaFoldDB" id="A0A848M266"/>
<dbReference type="Gene3D" id="3.40.50.10840">
    <property type="entry name" value="Putative sugar-binding, N-terminal domain"/>
    <property type="match status" value="1"/>
</dbReference>
<dbReference type="Proteomes" id="UP000565468">
    <property type="component" value="Unassembled WGS sequence"/>
</dbReference>
<dbReference type="Pfam" id="PF07005">
    <property type="entry name" value="SBD_N"/>
    <property type="match status" value="1"/>
</dbReference>
<evidence type="ECO:0000256" key="1">
    <source>
        <dbReference type="ARBA" id="ARBA00005715"/>
    </source>
</evidence>
<evidence type="ECO:0000256" key="2">
    <source>
        <dbReference type="ARBA" id="ARBA00022679"/>
    </source>
</evidence>
<dbReference type="EMBL" id="JABBPN010000001">
    <property type="protein sequence ID" value="NMO94351.1"/>
    <property type="molecule type" value="Genomic_DNA"/>
</dbReference>
<keyword evidence="10" id="KW-1185">Reference proteome</keyword>
<evidence type="ECO:0000313" key="9">
    <source>
        <dbReference type="EMBL" id="NMO94351.1"/>
    </source>
</evidence>
<name>A0A848M266_PAELE</name>
<dbReference type="SUPFAM" id="SSF142764">
    <property type="entry name" value="YgbK-like"/>
    <property type="match status" value="1"/>
</dbReference>
<dbReference type="GO" id="GO:0005524">
    <property type="term" value="F:ATP binding"/>
    <property type="evidence" value="ECO:0007669"/>
    <property type="project" value="UniProtKB-KW"/>
</dbReference>
<dbReference type="InterPro" id="IPR031475">
    <property type="entry name" value="NBD_C"/>
</dbReference>
<evidence type="ECO:0000256" key="4">
    <source>
        <dbReference type="ARBA" id="ARBA00022777"/>
    </source>
</evidence>
<evidence type="ECO:0000259" key="8">
    <source>
        <dbReference type="Pfam" id="PF17042"/>
    </source>
</evidence>
<dbReference type="InterPro" id="IPR010737">
    <property type="entry name" value="4-carb_acid_sugar_kinase_N"/>
</dbReference>
<sequence>MNIQAKDILSRYPALSKQAVDTLWEKERSSFTHQIIVLDDDPTGVQTVHGVSVYTDWTQESIEQGFLEDNDIFFILTNSRAFSEEETRRVHQDIAERTAAVSKQLNRPYLLISRGDSTLRGHYPLETEVLYQTLKEQGDSIDGEVILPFFYEGGRLTIEGVHYVRQEDELIPAGETEFAKDRTFGYRSSHLADYVEEKTGGRFPAKDVTLIPLHLIRKLAVDEITDLLMNVNGFNKIVVDAAEEQDVRVFAIALMRALKQGKRFLYRTAAAFTKVIGDITSRPLLTASELVDPDSASGGLIMVGSHVQKTTDQLHKLKELPQLHFIELDAHLVLEPERFREEVERVRLDAEENVREGVTTVIYTRRERLDLGENMKEKELQLSVDISRAVTSIVQNFTVRPRYLIAKGGITSSDIGTRGLGVKRADVAGQVAPGIPVWTTGEESKFPHLPYVIFPGNVGAVTTLRDVAAMLENRT</sequence>
<keyword evidence="3" id="KW-0547">Nucleotide-binding</keyword>
<evidence type="ECO:0000313" key="10">
    <source>
        <dbReference type="Proteomes" id="UP000565468"/>
    </source>
</evidence>
<evidence type="ECO:0000256" key="5">
    <source>
        <dbReference type="ARBA" id="ARBA00022840"/>
    </source>
</evidence>
<dbReference type="GO" id="GO:0016301">
    <property type="term" value="F:kinase activity"/>
    <property type="evidence" value="ECO:0007669"/>
    <property type="project" value="UniProtKB-KW"/>
</dbReference>
<feature type="domain" description="Four-carbon acid sugar kinase nucleotide binding" evidence="8">
    <location>
        <begin position="300"/>
        <end position="464"/>
    </location>
</feature>
<reference evidence="9 10" key="1">
    <citation type="submission" date="2020-04" db="EMBL/GenBank/DDBJ databases">
        <title>Paenibacillus algicola sp. nov., a novel marine bacterium producing alginate lyase.</title>
        <authorList>
            <person name="Huang H."/>
        </authorList>
    </citation>
    <scope>NUCLEOTIDE SEQUENCE [LARGE SCALE GENOMIC DNA]</scope>
    <source>
        <strain evidence="9 10">L7-75</strain>
    </source>
</reference>
<feature type="domain" description="Four-carbon acid sugar kinase N-terminal" evidence="7">
    <location>
        <begin position="35"/>
        <end position="274"/>
    </location>
</feature>
<proteinExistence type="inferred from homology"/>
<accession>A0A848M266</accession>
<comment type="similarity">
    <text evidence="1">Belongs to the four-carbon acid sugar kinase family.</text>
</comment>
<comment type="caution">
    <text evidence="9">The sequence shown here is derived from an EMBL/GenBank/DDBJ whole genome shotgun (WGS) entry which is preliminary data.</text>
</comment>
<dbReference type="Gene3D" id="3.40.980.20">
    <property type="entry name" value="Four-carbon acid sugar kinase, nucleotide binding domain"/>
    <property type="match status" value="1"/>
</dbReference>
<evidence type="ECO:0000259" key="7">
    <source>
        <dbReference type="Pfam" id="PF07005"/>
    </source>
</evidence>
<keyword evidence="5" id="KW-0067">ATP-binding</keyword>
<gene>
    <name evidence="9" type="ORF">HII30_00945</name>
</gene>
<keyword evidence="6" id="KW-0119">Carbohydrate metabolism</keyword>
<evidence type="ECO:0000256" key="6">
    <source>
        <dbReference type="ARBA" id="ARBA00023277"/>
    </source>
</evidence>